<sequence length="457" mass="50081">MNKPLAFLATVAVSALLSGAAHAEDIKIKLWTLADRSAPARVTNIEAAANVMNAQFKATGVDKRIVIEANSSTKQGWDDLALDTLKAFSVGQGPDIYVLPHEWIGKFAQDGYAMAMDDRIASAPWVYGDILPVLWNSAKATDGKIYGIPQDAEIRMFFYNKDMLRKIGKDEAFIEGLPAKVEAGEFTLDDLTALSKEVVKAGGAQYGMLHRPNVGIDYLMVFQSYGVKFMDEKTGKLVFPKAEMEKALGWYERNAREGVTPVDNTAMSWDAIQGAFKQEKAFVFHQGVWAVAWQVGEKNGATWPADREGYFRKIGWIPAPAAEKGGKPANLSHPLLYTINPKSKNADIAADLVAVATLPYFNNEHAVSSYHTAISNAQTAMPRYKDNWVLSAASPMMAHARFVPNHTQFGSYNKVLFSGLQAVETGKMTAAQAVDFIADELELQFGSDVEIREAVGN</sequence>
<dbReference type="InterPro" id="IPR050490">
    <property type="entry name" value="Bact_solute-bd_prot1"/>
</dbReference>
<dbReference type="Pfam" id="PF01547">
    <property type="entry name" value="SBP_bac_1"/>
    <property type="match status" value="1"/>
</dbReference>
<dbReference type="InterPro" id="IPR006059">
    <property type="entry name" value="SBP"/>
</dbReference>
<evidence type="ECO:0000256" key="4">
    <source>
        <dbReference type="SAM" id="SignalP"/>
    </source>
</evidence>
<evidence type="ECO:0000256" key="2">
    <source>
        <dbReference type="ARBA" id="ARBA00008520"/>
    </source>
</evidence>
<name>A0ABV6AC79_9HYPH</name>
<dbReference type="Gene3D" id="3.40.190.10">
    <property type="entry name" value="Periplasmic binding protein-like II"/>
    <property type="match status" value="1"/>
</dbReference>
<feature type="signal peptide" evidence="4">
    <location>
        <begin position="1"/>
        <end position="23"/>
    </location>
</feature>
<dbReference type="Proteomes" id="UP001589692">
    <property type="component" value="Unassembled WGS sequence"/>
</dbReference>
<dbReference type="EMBL" id="JBHMAA010000007">
    <property type="protein sequence ID" value="MFB9948215.1"/>
    <property type="molecule type" value="Genomic_DNA"/>
</dbReference>
<gene>
    <name evidence="5" type="ORF">ACFFP0_05110</name>
</gene>
<comment type="similarity">
    <text evidence="2">Belongs to the bacterial solute-binding protein 1 family.</text>
</comment>
<dbReference type="SUPFAM" id="SSF53850">
    <property type="entry name" value="Periplasmic binding protein-like II"/>
    <property type="match status" value="1"/>
</dbReference>
<organism evidence="5 6">
    <name type="scientific">Rhizobium puerariae</name>
    <dbReference type="NCBI Taxonomy" id="1585791"/>
    <lineage>
        <taxon>Bacteria</taxon>
        <taxon>Pseudomonadati</taxon>
        <taxon>Pseudomonadota</taxon>
        <taxon>Alphaproteobacteria</taxon>
        <taxon>Hyphomicrobiales</taxon>
        <taxon>Rhizobiaceae</taxon>
        <taxon>Rhizobium/Agrobacterium group</taxon>
        <taxon>Rhizobium</taxon>
    </lineage>
</organism>
<proteinExistence type="inferred from homology"/>
<evidence type="ECO:0000313" key="6">
    <source>
        <dbReference type="Proteomes" id="UP001589692"/>
    </source>
</evidence>
<keyword evidence="4" id="KW-0732">Signal</keyword>
<comment type="caution">
    <text evidence="5">The sequence shown here is derived from an EMBL/GenBank/DDBJ whole genome shotgun (WGS) entry which is preliminary data.</text>
</comment>
<evidence type="ECO:0000256" key="3">
    <source>
        <dbReference type="ARBA" id="ARBA00022764"/>
    </source>
</evidence>
<dbReference type="PANTHER" id="PTHR43649">
    <property type="entry name" value="ARABINOSE-BINDING PROTEIN-RELATED"/>
    <property type="match status" value="1"/>
</dbReference>
<keyword evidence="6" id="KW-1185">Reference proteome</keyword>
<evidence type="ECO:0000256" key="1">
    <source>
        <dbReference type="ARBA" id="ARBA00004418"/>
    </source>
</evidence>
<accession>A0ABV6AC79</accession>
<keyword evidence="3" id="KW-0574">Periplasm</keyword>
<comment type="subcellular location">
    <subcellularLocation>
        <location evidence="1">Periplasm</location>
    </subcellularLocation>
</comment>
<protein>
    <submittedName>
        <fullName evidence="5">ABC transporter substrate-binding protein</fullName>
    </submittedName>
</protein>
<reference evidence="5 6" key="1">
    <citation type="submission" date="2024-09" db="EMBL/GenBank/DDBJ databases">
        <authorList>
            <person name="Sun Q."/>
            <person name="Mori K."/>
        </authorList>
    </citation>
    <scope>NUCLEOTIDE SEQUENCE [LARGE SCALE GENOMIC DNA]</scope>
    <source>
        <strain evidence="5 6">TBRC 4938</strain>
    </source>
</reference>
<feature type="chain" id="PRO_5047419918" evidence="4">
    <location>
        <begin position="24"/>
        <end position="457"/>
    </location>
</feature>
<dbReference type="RefSeq" id="WP_377257239.1">
    <property type="nucleotide sequence ID" value="NZ_JBHMAA010000007.1"/>
</dbReference>
<evidence type="ECO:0000313" key="5">
    <source>
        <dbReference type="EMBL" id="MFB9948215.1"/>
    </source>
</evidence>
<dbReference type="PANTHER" id="PTHR43649:SF12">
    <property type="entry name" value="DIACETYLCHITOBIOSE BINDING PROTEIN DASA"/>
    <property type="match status" value="1"/>
</dbReference>